<dbReference type="Gene3D" id="2.170.270.10">
    <property type="entry name" value="SET domain"/>
    <property type="match status" value="1"/>
</dbReference>
<keyword evidence="13" id="KW-1185">Reference proteome</keyword>
<evidence type="ECO:0000313" key="13">
    <source>
        <dbReference type="Proteomes" id="UP000234254"/>
    </source>
</evidence>
<dbReference type="PROSITE" id="PS50867">
    <property type="entry name" value="PRE_SET"/>
    <property type="match status" value="1"/>
</dbReference>
<dbReference type="GeneID" id="36544024"/>
<dbReference type="Pfam" id="PF05033">
    <property type="entry name" value="Pre-SET"/>
    <property type="match status" value="1"/>
</dbReference>
<gene>
    <name evidence="12" type="ORF">P168DRAFT_287083</name>
</gene>
<accession>A0A2I1DGM0</accession>
<dbReference type="AlphaFoldDB" id="A0A2I1DGM0"/>
<evidence type="ECO:0000256" key="3">
    <source>
        <dbReference type="ARBA" id="ARBA00022603"/>
    </source>
</evidence>
<feature type="domain" description="Pre-SET" evidence="10">
    <location>
        <begin position="265"/>
        <end position="339"/>
    </location>
</feature>
<dbReference type="GO" id="GO:0005634">
    <property type="term" value="C:nucleus"/>
    <property type="evidence" value="ECO:0007669"/>
    <property type="project" value="InterPro"/>
</dbReference>
<dbReference type="PROSITE" id="PS50280">
    <property type="entry name" value="SET"/>
    <property type="match status" value="1"/>
</dbReference>
<keyword evidence="6" id="KW-0479">Metal-binding</keyword>
<keyword evidence="2" id="KW-0158">Chromosome</keyword>
<dbReference type="Pfam" id="PF00856">
    <property type="entry name" value="SET"/>
    <property type="match status" value="1"/>
</dbReference>
<keyword evidence="5" id="KW-0949">S-adenosyl-L-methionine</keyword>
<dbReference type="PANTHER" id="PTHR46223">
    <property type="entry name" value="HISTONE-LYSINE N-METHYLTRANSFERASE SUV39H"/>
    <property type="match status" value="1"/>
</dbReference>
<dbReference type="InterPro" id="IPR001214">
    <property type="entry name" value="SET_dom"/>
</dbReference>
<keyword evidence="7" id="KW-0862">Zinc</keyword>
<evidence type="ECO:0000256" key="1">
    <source>
        <dbReference type="ARBA" id="ARBA00004286"/>
    </source>
</evidence>
<evidence type="ECO:0000259" key="9">
    <source>
        <dbReference type="PROSITE" id="PS50280"/>
    </source>
</evidence>
<proteinExistence type="predicted"/>
<dbReference type="GO" id="GO:0042054">
    <property type="term" value="F:histone methyltransferase activity"/>
    <property type="evidence" value="ECO:0007669"/>
    <property type="project" value="InterPro"/>
</dbReference>
<evidence type="ECO:0000259" key="10">
    <source>
        <dbReference type="PROSITE" id="PS50867"/>
    </source>
</evidence>
<dbReference type="InterPro" id="IPR007728">
    <property type="entry name" value="Pre-SET_dom"/>
</dbReference>
<evidence type="ECO:0000256" key="8">
    <source>
        <dbReference type="SAM" id="MobiDB-lite"/>
    </source>
</evidence>
<organism evidence="12 13">
    <name type="scientific">Aspergillus campestris (strain IBT 28561)</name>
    <dbReference type="NCBI Taxonomy" id="1392248"/>
    <lineage>
        <taxon>Eukaryota</taxon>
        <taxon>Fungi</taxon>
        <taxon>Dikarya</taxon>
        <taxon>Ascomycota</taxon>
        <taxon>Pezizomycotina</taxon>
        <taxon>Eurotiomycetes</taxon>
        <taxon>Eurotiomycetidae</taxon>
        <taxon>Eurotiales</taxon>
        <taxon>Aspergillaceae</taxon>
        <taxon>Aspergillus</taxon>
        <taxon>Aspergillus subgen. Circumdati</taxon>
    </lineage>
</organism>
<dbReference type="GO" id="GO:0032259">
    <property type="term" value="P:methylation"/>
    <property type="evidence" value="ECO:0007669"/>
    <property type="project" value="UniProtKB-KW"/>
</dbReference>
<dbReference type="PANTHER" id="PTHR46223:SF3">
    <property type="entry name" value="HISTONE-LYSINE N-METHYLTRANSFERASE SET-23"/>
    <property type="match status" value="1"/>
</dbReference>
<evidence type="ECO:0000256" key="5">
    <source>
        <dbReference type="ARBA" id="ARBA00022691"/>
    </source>
</evidence>
<evidence type="ECO:0000256" key="4">
    <source>
        <dbReference type="ARBA" id="ARBA00022679"/>
    </source>
</evidence>
<evidence type="ECO:0000256" key="6">
    <source>
        <dbReference type="ARBA" id="ARBA00022723"/>
    </source>
</evidence>
<dbReference type="SMART" id="SM00317">
    <property type="entry name" value="SET"/>
    <property type="match status" value="1"/>
</dbReference>
<sequence length="510" mass="56519">MVIDLTNDSDSEDQIQSQLRTEYATHGQASPSFTLAHRVVSPVVPQKRKPAAEQIPSLSEPTRALLNSVTLNGHVPSQSVPHRVQSHTIMSHAAATSHAAHTERQRLPSTPSPGLDPTTAPLPTVVVPSPSRHLKKEIDRARVVQSTPHSTPPLSGLSDRFFPTNDYEKRARRGAYPVAKTHPVDRRTVSLFISRTAPVLTAQRPRVADQLLRALQRKLATIKGPPVTFAAGNEHLLADFASNFEFINAYKIRPGVEPLKEEFIGGCGCSGFCDPTRCVCLETEEENSDRKLIAYGGAADDPLVLVLRPEILHRTVMIVECGARCNCEKACWNRVVQRGRTVRLEIFHTGERGFGLRSPDTIRAGQFIDCYLGEVITEEKADIREEIATAQHGHSYLFGLDFYPPSDETEGIYVVDGERFGGPARFMNHSCHPNCRMIPVSHTPGDERLYDLAFFAVRDIPPMTELTFDYNPGARESGRPTKIDPSAVRCLCGEKNCRGQLWPNQRKGTK</sequence>
<dbReference type="EMBL" id="MSFM01000001">
    <property type="protein sequence ID" value="PKY09019.1"/>
    <property type="molecule type" value="Genomic_DNA"/>
</dbReference>
<dbReference type="VEuPathDB" id="FungiDB:P168DRAFT_287083"/>
<dbReference type="Proteomes" id="UP000234254">
    <property type="component" value="Unassembled WGS sequence"/>
</dbReference>
<evidence type="ECO:0000256" key="2">
    <source>
        <dbReference type="ARBA" id="ARBA00022454"/>
    </source>
</evidence>
<dbReference type="OrthoDB" id="308383at2759"/>
<keyword evidence="3" id="KW-0489">Methyltransferase</keyword>
<reference evidence="12" key="1">
    <citation type="submission" date="2016-12" db="EMBL/GenBank/DDBJ databases">
        <title>The genomes of Aspergillus section Nigri reveals drivers in fungal speciation.</title>
        <authorList>
            <consortium name="DOE Joint Genome Institute"/>
            <person name="Vesth T.C."/>
            <person name="Nybo J."/>
            <person name="Theobald S."/>
            <person name="Brandl J."/>
            <person name="Frisvad J.C."/>
            <person name="Nielsen K.F."/>
            <person name="Lyhne E.K."/>
            <person name="Kogle M.E."/>
            <person name="Kuo A."/>
            <person name="Riley R."/>
            <person name="Clum A."/>
            <person name="Nolan M."/>
            <person name="Lipzen A."/>
            <person name="Salamov A."/>
            <person name="Henrissat B."/>
            <person name="Wiebenga A."/>
            <person name="De vries R.P."/>
            <person name="Grigoriev I.V."/>
            <person name="Mortensen U.H."/>
            <person name="Andersen M.R."/>
            <person name="Baker S.E."/>
        </authorList>
    </citation>
    <scope>NUCLEOTIDE SEQUENCE</scope>
    <source>
        <strain evidence="12">IBT 28561</strain>
    </source>
</reference>
<comment type="caution">
    <text evidence="12">The sequence shown here is derived from an EMBL/GenBank/DDBJ whole genome shotgun (WGS) entry which is preliminary data.</text>
</comment>
<dbReference type="GO" id="GO:0005694">
    <property type="term" value="C:chromosome"/>
    <property type="evidence" value="ECO:0007669"/>
    <property type="project" value="UniProtKB-SubCell"/>
</dbReference>
<dbReference type="InterPro" id="IPR046341">
    <property type="entry name" value="SET_dom_sf"/>
</dbReference>
<keyword evidence="4" id="KW-0808">Transferase</keyword>
<feature type="domain" description="Post-SET" evidence="11">
    <location>
        <begin position="486"/>
        <end position="502"/>
    </location>
</feature>
<dbReference type="GO" id="GO:0008270">
    <property type="term" value="F:zinc ion binding"/>
    <property type="evidence" value="ECO:0007669"/>
    <property type="project" value="InterPro"/>
</dbReference>
<feature type="compositionally biased region" description="Low complexity" evidence="8">
    <location>
        <begin position="117"/>
        <end position="130"/>
    </location>
</feature>
<evidence type="ECO:0000259" key="11">
    <source>
        <dbReference type="PROSITE" id="PS50868"/>
    </source>
</evidence>
<dbReference type="InterPro" id="IPR050973">
    <property type="entry name" value="H3K9_Histone-Lys_N-MTase"/>
</dbReference>
<name>A0A2I1DGM0_ASPC2</name>
<dbReference type="PROSITE" id="PS50868">
    <property type="entry name" value="POST_SET"/>
    <property type="match status" value="1"/>
</dbReference>
<comment type="subcellular location">
    <subcellularLocation>
        <location evidence="1">Chromosome</location>
    </subcellularLocation>
</comment>
<feature type="domain" description="SET" evidence="9">
    <location>
        <begin position="342"/>
        <end position="471"/>
    </location>
</feature>
<dbReference type="InterPro" id="IPR003616">
    <property type="entry name" value="Post-SET_dom"/>
</dbReference>
<dbReference type="RefSeq" id="XP_024697613.1">
    <property type="nucleotide sequence ID" value="XM_024836500.1"/>
</dbReference>
<evidence type="ECO:0000256" key="7">
    <source>
        <dbReference type="ARBA" id="ARBA00022833"/>
    </source>
</evidence>
<evidence type="ECO:0000313" key="12">
    <source>
        <dbReference type="EMBL" id="PKY09019.1"/>
    </source>
</evidence>
<feature type="region of interest" description="Disordered" evidence="8">
    <location>
        <begin position="92"/>
        <end position="132"/>
    </location>
</feature>
<protein>
    <submittedName>
        <fullName evidence="12">SET domain-containing protein</fullName>
    </submittedName>
</protein>
<dbReference type="SUPFAM" id="SSF82199">
    <property type="entry name" value="SET domain"/>
    <property type="match status" value="1"/>
</dbReference>